<dbReference type="AlphaFoldDB" id="A0A2G3E3Q8"/>
<dbReference type="EMBL" id="PDYG01000023">
    <property type="protein sequence ID" value="PHU37916.1"/>
    <property type="molecule type" value="Genomic_DNA"/>
</dbReference>
<evidence type="ECO:0000259" key="7">
    <source>
        <dbReference type="PROSITE" id="PS50850"/>
    </source>
</evidence>
<reference evidence="8 9" key="1">
    <citation type="submission" date="2017-10" db="EMBL/GenBank/DDBJ databases">
        <title>Resolving the taxonomy of Roseburia spp., Eubacterium rectale and Agathobacter spp. through phylogenomic analysis.</title>
        <authorList>
            <person name="Sheridan P.O."/>
            <person name="Walker A.W."/>
            <person name="Duncan S.H."/>
            <person name="Scott K.P."/>
            <person name="Toole P.W.O."/>
            <person name="Luis P."/>
            <person name="Flint H.J."/>
        </authorList>
    </citation>
    <scope>NUCLEOTIDE SEQUENCE [LARGE SCALE GENOMIC DNA]</scope>
    <source>
        <strain evidence="8 9">JK623</strain>
    </source>
</reference>
<feature type="transmembrane region" description="Helical" evidence="6">
    <location>
        <begin position="322"/>
        <end position="342"/>
    </location>
</feature>
<dbReference type="Pfam" id="PF07690">
    <property type="entry name" value="MFS_1"/>
    <property type="match status" value="2"/>
</dbReference>
<evidence type="ECO:0000256" key="2">
    <source>
        <dbReference type="ARBA" id="ARBA00022448"/>
    </source>
</evidence>
<feature type="transmembrane region" description="Helical" evidence="6">
    <location>
        <begin position="12"/>
        <end position="31"/>
    </location>
</feature>
<evidence type="ECO:0000256" key="1">
    <source>
        <dbReference type="ARBA" id="ARBA00004651"/>
    </source>
</evidence>
<name>A0A2G3E3Q8_9FIRM</name>
<dbReference type="Proteomes" id="UP000224563">
    <property type="component" value="Unassembled WGS sequence"/>
</dbReference>
<protein>
    <submittedName>
        <fullName evidence="8">MFS transporter</fullName>
    </submittedName>
</protein>
<feature type="transmembrane region" description="Helical" evidence="6">
    <location>
        <begin position="51"/>
        <end position="72"/>
    </location>
</feature>
<dbReference type="InterPro" id="IPR036259">
    <property type="entry name" value="MFS_trans_sf"/>
</dbReference>
<evidence type="ECO:0000256" key="6">
    <source>
        <dbReference type="SAM" id="Phobius"/>
    </source>
</evidence>
<gene>
    <name evidence="8" type="ORF">CSX02_05410</name>
</gene>
<accession>A0A2G3E3Q8</accession>
<feature type="transmembrane region" description="Helical" evidence="6">
    <location>
        <begin position="191"/>
        <end position="211"/>
    </location>
</feature>
<dbReference type="RefSeq" id="WP_099385910.1">
    <property type="nucleotide sequence ID" value="NZ_JANSWH010000094.1"/>
</dbReference>
<feature type="transmembrane region" description="Helical" evidence="6">
    <location>
        <begin position="348"/>
        <end position="369"/>
    </location>
</feature>
<keyword evidence="4 6" id="KW-1133">Transmembrane helix</keyword>
<comment type="subcellular location">
    <subcellularLocation>
        <location evidence="1">Cell membrane</location>
        <topology evidence="1">Multi-pass membrane protein</topology>
    </subcellularLocation>
</comment>
<feature type="domain" description="Major facilitator superfamily (MFS) profile" evidence="7">
    <location>
        <begin position="1"/>
        <end position="434"/>
    </location>
</feature>
<dbReference type="Gene3D" id="1.20.1250.20">
    <property type="entry name" value="MFS general substrate transporter like domains"/>
    <property type="match status" value="2"/>
</dbReference>
<evidence type="ECO:0000256" key="5">
    <source>
        <dbReference type="ARBA" id="ARBA00023136"/>
    </source>
</evidence>
<feature type="transmembrane region" description="Helical" evidence="6">
    <location>
        <begin position="250"/>
        <end position="268"/>
    </location>
</feature>
<feature type="transmembrane region" description="Helical" evidence="6">
    <location>
        <begin position="153"/>
        <end position="171"/>
    </location>
</feature>
<evidence type="ECO:0000313" key="8">
    <source>
        <dbReference type="EMBL" id="PHU37916.1"/>
    </source>
</evidence>
<dbReference type="GO" id="GO:0022857">
    <property type="term" value="F:transmembrane transporter activity"/>
    <property type="evidence" value="ECO:0007669"/>
    <property type="project" value="InterPro"/>
</dbReference>
<dbReference type="InterPro" id="IPR020846">
    <property type="entry name" value="MFS_dom"/>
</dbReference>
<feature type="transmembrane region" description="Helical" evidence="6">
    <location>
        <begin position="408"/>
        <end position="429"/>
    </location>
</feature>
<feature type="transmembrane region" description="Helical" evidence="6">
    <location>
        <begin position="84"/>
        <end position="103"/>
    </location>
</feature>
<feature type="transmembrane region" description="Helical" evidence="6">
    <location>
        <begin position="115"/>
        <end position="133"/>
    </location>
</feature>
<sequence>MDGTQKLKLNTWQTIRVGFAFLAICAFWQMYNNVIPLILTKTFHMDKSISGVIMAADNVLALFLLPLFGGISDRCSTRMGKRKPFILGGSVAAVFLMLLIPFFDNAYFKNPKTVFEILFVCVLGCILVAMGTYRSPAVALMPDVTPKPLRSKANAIINLMGALGGIIYLVIAKVMYPSSKTQGVDHVDYLPLFLVVAGIMILSLIVVMFFVNEVQLNAKMLAYEAAHPEENLAVETEDNKEQLPADVKKSLLLLLVSIALWFMGYNAMETWFTTYADAMWNMGLGDASLCLTIATGGAILFYIPSGLLAGRLGRRKTIMGGVLLLSACFFGGFVYTCFFDVFHSPLYLLFFLVGVAWAFINVNSLPMVLEMCKGSEVGRFTGFYYTFSMTAQIATPILAGALLEHVNYMTLFPYCAIFVLLSFVTMLFVRHGDAKVQAKRGIEAFEDMD</sequence>
<evidence type="ECO:0000313" key="9">
    <source>
        <dbReference type="Proteomes" id="UP000224563"/>
    </source>
</evidence>
<dbReference type="InterPro" id="IPR011701">
    <property type="entry name" value="MFS"/>
</dbReference>
<dbReference type="PANTHER" id="PTHR23528:SF1">
    <property type="entry name" value="MAJOR FACILITATOR SUPERFAMILY (MFS) PROFILE DOMAIN-CONTAINING PROTEIN"/>
    <property type="match status" value="1"/>
</dbReference>
<dbReference type="SUPFAM" id="SSF103473">
    <property type="entry name" value="MFS general substrate transporter"/>
    <property type="match status" value="1"/>
</dbReference>
<reference evidence="8 9" key="2">
    <citation type="submission" date="2017-10" db="EMBL/GenBank/DDBJ databases">
        <authorList>
            <person name="Banno H."/>
            <person name="Chua N.-H."/>
        </authorList>
    </citation>
    <scope>NUCLEOTIDE SEQUENCE [LARGE SCALE GENOMIC DNA]</scope>
    <source>
        <strain evidence="8 9">JK623</strain>
    </source>
</reference>
<keyword evidence="2" id="KW-0813">Transport</keyword>
<dbReference type="PANTHER" id="PTHR23528">
    <property type="match status" value="1"/>
</dbReference>
<keyword evidence="9" id="KW-1185">Reference proteome</keyword>
<keyword evidence="3 6" id="KW-0812">Transmembrane</keyword>
<feature type="transmembrane region" description="Helical" evidence="6">
    <location>
        <begin position="288"/>
        <end position="310"/>
    </location>
</feature>
<organism evidence="8 9">
    <name type="scientific">Agathobacter ruminis</name>
    <dbReference type="NCBI Taxonomy" id="1712665"/>
    <lineage>
        <taxon>Bacteria</taxon>
        <taxon>Bacillati</taxon>
        <taxon>Bacillota</taxon>
        <taxon>Clostridia</taxon>
        <taxon>Lachnospirales</taxon>
        <taxon>Lachnospiraceae</taxon>
        <taxon>Agathobacter</taxon>
    </lineage>
</organism>
<keyword evidence="5 6" id="KW-0472">Membrane</keyword>
<evidence type="ECO:0000256" key="3">
    <source>
        <dbReference type="ARBA" id="ARBA00022692"/>
    </source>
</evidence>
<feature type="transmembrane region" description="Helical" evidence="6">
    <location>
        <begin position="381"/>
        <end position="402"/>
    </location>
</feature>
<dbReference type="GO" id="GO:0005886">
    <property type="term" value="C:plasma membrane"/>
    <property type="evidence" value="ECO:0007669"/>
    <property type="project" value="UniProtKB-SubCell"/>
</dbReference>
<evidence type="ECO:0000256" key="4">
    <source>
        <dbReference type="ARBA" id="ARBA00022989"/>
    </source>
</evidence>
<comment type="caution">
    <text evidence="8">The sequence shown here is derived from an EMBL/GenBank/DDBJ whole genome shotgun (WGS) entry which is preliminary data.</text>
</comment>
<dbReference type="PROSITE" id="PS50850">
    <property type="entry name" value="MFS"/>
    <property type="match status" value="1"/>
</dbReference>
<proteinExistence type="predicted"/>